<evidence type="ECO:0000259" key="1">
    <source>
        <dbReference type="Pfam" id="PF01078"/>
    </source>
</evidence>
<dbReference type="Gene3D" id="3.40.50.300">
    <property type="entry name" value="P-loop containing nucleotide triphosphate hydrolases"/>
    <property type="match status" value="1"/>
</dbReference>
<name>A0A179T2N1_9BACI</name>
<sequence length="97" mass="10995">MSLKKLFLPFDPNIPKVDIPNLELIYIENLQDIIDILAGRPPLLVYTTKTIFEENRVVEKDFNQIIGHEFAKRALEIVAAGEHYVMMDGPPVAGKAF</sequence>
<dbReference type="InterPro" id="IPR027417">
    <property type="entry name" value="P-loop_NTPase"/>
</dbReference>
<comment type="caution">
    <text evidence="2">The sequence shown here is derived from an EMBL/GenBank/DDBJ whole genome shotgun (WGS) entry which is preliminary data.</text>
</comment>
<dbReference type="AlphaFoldDB" id="A0A179T2N1"/>
<evidence type="ECO:0000313" key="2">
    <source>
        <dbReference type="EMBL" id="OAS88195.1"/>
    </source>
</evidence>
<dbReference type="EMBL" id="LWSG01000005">
    <property type="protein sequence ID" value="OAS88195.1"/>
    <property type="molecule type" value="Genomic_DNA"/>
</dbReference>
<reference evidence="3" key="1">
    <citation type="submission" date="2016-04" db="EMBL/GenBank/DDBJ databases">
        <authorList>
            <person name="Lyu Z."/>
            <person name="Lyu W."/>
        </authorList>
    </citation>
    <scope>NUCLEOTIDE SEQUENCE [LARGE SCALE GENOMIC DNA]</scope>
    <source>
        <strain evidence="3">C44</strain>
    </source>
</reference>
<feature type="domain" description="Magnesium chelatase ChlI-like catalytic" evidence="1">
    <location>
        <begin position="61"/>
        <end position="96"/>
    </location>
</feature>
<gene>
    <name evidence="2" type="ORF">A6K24_17625</name>
</gene>
<accession>A0A179T2N1</accession>
<dbReference type="Proteomes" id="UP000078534">
    <property type="component" value="Unassembled WGS sequence"/>
</dbReference>
<keyword evidence="3" id="KW-1185">Reference proteome</keyword>
<dbReference type="RefSeq" id="WP_066328868.1">
    <property type="nucleotide sequence ID" value="NZ_LWSG01000005.1"/>
</dbReference>
<evidence type="ECO:0000313" key="3">
    <source>
        <dbReference type="Proteomes" id="UP000078534"/>
    </source>
</evidence>
<dbReference type="STRING" id="152268.A6K24_17625"/>
<proteinExistence type="predicted"/>
<dbReference type="GO" id="GO:0005524">
    <property type="term" value="F:ATP binding"/>
    <property type="evidence" value="ECO:0007669"/>
    <property type="project" value="InterPro"/>
</dbReference>
<organism evidence="2 3">
    <name type="scientific">Metabacillus litoralis</name>
    <dbReference type="NCBI Taxonomy" id="152268"/>
    <lineage>
        <taxon>Bacteria</taxon>
        <taxon>Bacillati</taxon>
        <taxon>Bacillota</taxon>
        <taxon>Bacilli</taxon>
        <taxon>Bacillales</taxon>
        <taxon>Bacillaceae</taxon>
        <taxon>Metabacillus</taxon>
    </lineage>
</organism>
<dbReference type="InterPro" id="IPR000523">
    <property type="entry name" value="Mg_chelatse_chII-like_cat_dom"/>
</dbReference>
<protein>
    <recommendedName>
        <fullName evidence="1">Magnesium chelatase ChlI-like catalytic domain-containing protein</fullName>
    </recommendedName>
</protein>
<dbReference type="Pfam" id="PF01078">
    <property type="entry name" value="Mg_chelatase"/>
    <property type="match status" value="1"/>
</dbReference>